<dbReference type="Proteomes" id="UP000235564">
    <property type="component" value="Unassembled WGS sequence"/>
</dbReference>
<dbReference type="OrthoDB" id="1814213at2"/>
<dbReference type="CDD" id="cd00009">
    <property type="entry name" value="AAA"/>
    <property type="match status" value="1"/>
</dbReference>
<reference evidence="2 3" key="1">
    <citation type="submission" date="2017-09" db="EMBL/GenBank/DDBJ databases">
        <title>Bacterial strain isolated from the female urinary microbiota.</title>
        <authorList>
            <person name="Thomas-White K."/>
            <person name="Kumar N."/>
            <person name="Forster S."/>
            <person name="Putonti C."/>
            <person name="Lawley T."/>
            <person name="Wolfe A.J."/>
        </authorList>
    </citation>
    <scope>NUCLEOTIDE SEQUENCE [LARGE SCALE GENOMIC DNA]</scope>
    <source>
        <strain evidence="2 3">UMB0536</strain>
    </source>
</reference>
<evidence type="ECO:0000313" key="2">
    <source>
        <dbReference type="EMBL" id="PMC25638.1"/>
    </source>
</evidence>
<dbReference type="PANTHER" id="PTHR32204">
    <property type="entry name" value="ATPASE RAVA"/>
    <property type="match status" value="1"/>
</dbReference>
<proteinExistence type="predicted"/>
<sequence>MNKESQIRAMLKVMSEGIYEKEHILAMTLLCAIVGESIFLLGPPGTAKSLVARRLKLAFSNANAFEYLMSRFSTPDEIFGPVSISLLKNEDRYERVVNGFLPTATVVFLDEIWKAGPSIQNALLTAINERIFQNGRSTLSLPMKVLIAASNELPMEDEGLEALWDRFLVRMVSNCIQTESVFFKMIRQKPVKDITMPKELEITDDTYESWQQEIHAVAIPDNVCAVVTTIRKRLREEALKDGNKNMDFYVSDRRWKKCFHIMQTAAFLNGRNYIDLTDIPILFHCLWNTAEVIPSIIDIVAHSLTGEIDKKIDKIQKEIDIAIKMKSQPAKKEEDFRNMPEHFTLVSYFYYSICNFPHGKCLFYKADYNHVDANNVSDGILYRDDQKKSWIIRAIYTGTPFDYKVRNVQNVKKIKLQKCYGGIIIDNTPYAFERANPLSVLISNSLGNSQELFGNSFFTEPTVADNALSLLQKEIVPGLKKIQRLFAHTKHLFLSDDDKKVVKKYLDQCDIRTKELEVVIKNAQQLL</sequence>
<dbReference type="AlphaFoldDB" id="A0A2N6QU98"/>
<dbReference type="RefSeq" id="WP_102696550.1">
    <property type="nucleotide sequence ID" value="NZ_PNGJ01000001.1"/>
</dbReference>
<evidence type="ECO:0000259" key="1">
    <source>
        <dbReference type="SMART" id="SM00382"/>
    </source>
</evidence>
<dbReference type="Pfam" id="PF17868">
    <property type="entry name" value="AAA_lid_8"/>
    <property type="match status" value="1"/>
</dbReference>
<protein>
    <submittedName>
        <fullName evidence="2">ATPase</fullName>
    </submittedName>
</protein>
<organism evidence="2 3">
    <name type="scientific">Hoylesella buccalis</name>
    <dbReference type="NCBI Taxonomy" id="28127"/>
    <lineage>
        <taxon>Bacteria</taxon>
        <taxon>Pseudomonadati</taxon>
        <taxon>Bacteroidota</taxon>
        <taxon>Bacteroidia</taxon>
        <taxon>Bacteroidales</taxon>
        <taxon>Prevotellaceae</taxon>
        <taxon>Hoylesella</taxon>
    </lineage>
</organism>
<dbReference type="PANTHER" id="PTHR32204:SF0">
    <property type="entry name" value="ATPASE RAVA"/>
    <property type="match status" value="1"/>
</dbReference>
<dbReference type="InterPro" id="IPR045427">
    <property type="entry name" value="MoxR"/>
</dbReference>
<dbReference type="InterPro" id="IPR003593">
    <property type="entry name" value="AAA+_ATPase"/>
</dbReference>
<dbReference type="InterPro" id="IPR041538">
    <property type="entry name" value="RavA-like_AAA_lid"/>
</dbReference>
<comment type="caution">
    <text evidence="2">The sequence shown here is derived from an EMBL/GenBank/DDBJ whole genome shotgun (WGS) entry which is preliminary data.</text>
</comment>
<dbReference type="InterPro" id="IPR027417">
    <property type="entry name" value="P-loop_NTPase"/>
</dbReference>
<feature type="domain" description="AAA+ ATPase" evidence="1">
    <location>
        <begin position="34"/>
        <end position="182"/>
    </location>
</feature>
<dbReference type="Gene3D" id="3.40.50.300">
    <property type="entry name" value="P-loop containing nucleotide triphosphate hydrolases"/>
    <property type="match status" value="1"/>
</dbReference>
<dbReference type="SUPFAM" id="SSF52540">
    <property type="entry name" value="P-loop containing nucleoside triphosphate hydrolases"/>
    <property type="match status" value="1"/>
</dbReference>
<dbReference type="InterPro" id="IPR050513">
    <property type="entry name" value="RavA_ATPases"/>
</dbReference>
<gene>
    <name evidence="2" type="ORF">CJ231_02405</name>
</gene>
<dbReference type="EMBL" id="PNGJ01000001">
    <property type="protein sequence ID" value="PMC25638.1"/>
    <property type="molecule type" value="Genomic_DNA"/>
</dbReference>
<accession>A0A2N6QU98</accession>
<evidence type="ECO:0000313" key="3">
    <source>
        <dbReference type="Proteomes" id="UP000235564"/>
    </source>
</evidence>
<dbReference type="SMART" id="SM00382">
    <property type="entry name" value="AAA"/>
    <property type="match status" value="1"/>
</dbReference>
<dbReference type="Pfam" id="PF20030">
    <property type="entry name" value="bpMoxR"/>
    <property type="match status" value="1"/>
</dbReference>
<name>A0A2N6QU98_9BACT</name>